<name>A0A0D6NLM9_9PROT</name>
<dbReference type="SUPFAM" id="SSF141868">
    <property type="entry name" value="EAL domain-like"/>
    <property type="match status" value="1"/>
</dbReference>
<dbReference type="CDD" id="cd14759">
    <property type="entry name" value="GS_GGDEF_2"/>
    <property type="match status" value="1"/>
</dbReference>
<dbReference type="SUPFAM" id="SSF55073">
    <property type="entry name" value="Nucleotide cyclase"/>
    <property type="match status" value="1"/>
</dbReference>
<organism evidence="5 6">
    <name type="scientific">Acetobacter orientalis</name>
    <dbReference type="NCBI Taxonomy" id="146474"/>
    <lineage>
        <taxon>Bacteria</taxon>
        <taxon>Pseudomonadati</taxon>
        <taxon>Pseudomonadota</taxon>
        <taxon>Alphaproteobacteria</taxon>
        <taxon>Acetobacterales</taxon>
        <taxon>Acetobacteraceae</taxon>
        <taxon>Acetobacter</taxon>
    </lineage>
</organism>
<dbReference type="PANTHER" id="PTHR33121">
    <property type="entry name" value="CYCLIC DI-GMP PHOSPHODIESTERASE PDEF"/>
    <property type="match status" value="1"/>
</dbReference>
<feature type="domain" description="GGDEF" evidence="4">
    <location>
        <begin position="222"/>
        <end position="362"/>
    </location>
</feature>
<dbReference type="InterPro" id="IPR029787">
    <property type="entry name" value="Nucleotide_cyclase"/>
</dbReference>
<dbReference type="Gene3D" id="1.10.490.10">
    <property type="entry name" value="Globins"/>
    <property type="match status" value="1"/>
</dbReference>
<dbReference type="STRING" id="1231341.Abor_017_127"/>
<dbReference type="PANTHER" id="PTHR33121:SF70">
    <property type="entry name" value="SIGNALING PROTEIN YKOW"/>
    <property type="match status" value="1"/>
</dbReference>
<gene>
    <name evidence="5" type="ORF">Abor_017_127</name>
</gene>
<dbReference type="CDD" id="cd01949">
    <property type="entry name" value="GGDEF"/>
    <property type="match status" value="1"/>
</dbReference>
<accession>A0A6N3SWQ6</accession>
<feature type="domain" description="EAL" evidence="3">
    <location>
        <begin position="704"/>
        <end position="956"/>
    </location>
</feature>
<dbReference type="SMART" id="SM00267">
    <property type="entry name" value="GGDEF"/>
    <property type="match status" value="1"/>
</dbReference>
<evidence type="ECO:0000259" key="3">
    <source>
        <dbReference type="PROSITE" id="PS50883"/>
    </source>
</evidence>
<dbReference type="GO" id="GO:0020037">
    <property type="term" value="F:heme binding"/>
    <property type="evidence" value="ECO:0007669"/>
    <property type="project" value="InterPro"/>
</dbReference>
<keyword evidence="6" id="KW-1185">Reference proteome</keyword>
<evidence type="ECO:0000313" key="6">
    <source>
        <dbReference type="Proteomes" id="UP000032670"/>
    </source>
</evidence>
<dbReference type="InterPro" id="IPR029016">
    <property type="entry name" value="GAF-like_dom_sf"/>
</dbReference>
<dbReference type="CDD" id="cd01948">
    <property type="entry name" value="EAL"/>
    <property type="match status" value="1"/>
</dbReference>
<dbReference type="InterPro" id="IPR050706">
    <property type="entry name" value="Cyclic-di-GMP_PDE-like"/>
</dbReference>
<dbReference type="SUPFAM" id="SSF55781">
    <property type="entry name" value="GAF domain-like"/>
    <property type="match status" value="2"/>
</dbReference>
<dbReference type="InterPro" id="IPR043128">
    <property type="entry name" value="Rev_trsase/Diguanyl_cyclase"/>
</dbReference>
<dbReference type="PROSITE" id="PS50883">
    <property type="entry name" value="EAL"/>
    <property type="match status" value="1"/>
</dbReference>
<dbReference type="PROSITE" id="PS50887">
    <property type="entry name" value="GGDEF"/>
    <property type="match status" value="1"/>
</dbReference>
<dbReference type="GO" id="GO:0019825">
    <property type="term" value="F:oxygen binding"/>
    <property type="evidence" value="ECO:0007669"/>
    <property type="project" value="InterPro"/>
</dbReference>
<reference evidence="5 6" key="1">
    <citation type="submission" date="2012-11" db="EMBL/GenBank/DDBJ databases">
        <title>Whole genome sequence of Acetobacter orientalis 21F-2.</title>
        <authorList>
            <person name="Azuma Y."/>
            <person name="Higashiura N."/>
            <person name="Hirakawa H."/>
            <person name="Matsushita K."/>
        </authorList>
    </citation>
    <scope>NUCLEOTIDE SEQUENCE [LARGE SCALE GENOMIC DNA]</scope>
    <source>
        <strain evidence="5 6">21F-2</strain>
    </source>
</reference>
<proteinExistence type="predicted"/>
<dbReference type="Gene3D" id="3.30.70.270">
    <property type="match status" value="1"/>
</dbReference>
<evidence type="ECO:0000256" key="2">
    <source>
        <dbReference type="ARBA" id="ARBA00029839"/>
    </source>
</evidence>
<dbReference type="Pfam" id="PF00990">
    <property type="entry name" value="GGDEF"/>
    <property type="match status" value="1"/>
</dbReference>
<dbReference type="Gene3D" id="3.20.20.450">
    <property type="entry name" value="EAL domain"/>
    <property type="match status" value="1"/>
</dbReference>
<dbReference type="NCBIfam" id="TIGR00254">
    <property type="entry name" value="GGDEF"/>
    <property type="match status" value="1"/>
</dbReference>
<dbReference type="Pfam" id="PF11563">
    <property type="entry name" value="Protoglobin"/>
    <property type="match status" value="1"/>
</dbReference>
<dbReference type="InterPro" id="IPR012292">
    <property type="entry name" value="Globin/Proto"/>
</dbReference>
<dbReference type="SUPFAM" id="SSF46458">
    <property type="entry name" value="Globin-like"/>
    <property type="match status" value="1"/>
</dbReference>
<dbReference type="GeneID" id="76204414"/>
<dbReference type="RefSeq" id="WP_084594432.1">
    <property type="nucleotide sequence ID" value="NZ_BAMX01000017.1"/>
</dbReference>
<accession>A0A0D6NLM9</accession>
<dbReference type="Pfam" id="PF00563">
    <property type="entry name" value="EAL"/>
    <property type="match status" value="1"/>
</dbReference>
<dbReference type="InterPro" id="IPR044398">
    <property type="entry name" value="Globin-sensor_dom"/>
</dbReference>
<dbReference type="Gene3D" id="3.30.450.40">
    <property type="match status" value="2"/>
</dbReference>
<dbReference type="AlphaFoldDB" id="A0A0D6NLM9"/>
<evidence type="ECO:0000313" key="5">
    <source>
        <dbReference type="EMBL" id="GAN66271.1"/>
    </source>
</evidence>
<dbReference type="EMBL" id="BAMX01000017">
    <property type="protein sequence ID" value="GAN66271.1"/>
    <property type="molecule type" value="Genomic_DNA"/>
</dbReference>
<evidence type="ECO:0000259" key="4">
    <source>
        <dbReference type="PROSITE" id="PS50887"/>
    </source>
</evidence>
<dbReference type="InterPro" id="IPR001633">
    <property type="entry name" value="EAL_dom"/>
</dbReference>
<dbReference type="InterPro" id="IPR000160">
    <property type="entry name" value="GGDEF_dom"/>
</dbReference>
<evidence type="ECO:0000256" key="1">
    <source>
        <dbReference type="ARBA" id="ARBA00015125"/>
    </source>
</evidence>
<sequence>MQEVKYLDPVQRLYCALLNTADAVLLAATDTEMCDKTCADLVRDALFQAVWIGRKESKGSRLTVLASAGPGTDGLADFECGYTQPTPCLPVAVRAWECQQLVYSNDELEDQKQAPWFDFLERNQWRAVLSVPVWRSGVCWAVISFVFAQTDMFDEQSIGLCRRVANLLGHSLDKFDSQKRLQLRQAEEAWLARHDPLTALPNRLALDEYLPQALARAKQNGTTLALGMLDLDDFKSVNDGFGHKAGDCLLKEFSQRLKKSLRQADYVARLGGDEFVVVLENLDSLLSVSQVMQVLDSLHVAVETPFKFGEHASAMVGMTLGLALYPVDGEELDTLLRRADAAMYQSKQNKSNRKNWWSLASSCMPLQIEEAFQQASFEAYGLEAQDLLTRAKTFLLRIRQNFIDSFYEKLAKIDEAREILATLSDDEKEHLKQKQADHLDFLLDPKTKQSDILQRASKLGVIHALCGISPSLLSESYSIYRRLLIDSLDKALLRAYDRYHILLTTEVRLQDDKGAQLKAAQIIEQNYFSVLFDRVPITGRIWPDISKNGMDALARLPGIRAVLLFRMNPAGELIVEHSAGSKGTALADAIHKNIGQPTLTAKSPFQNSVTGLAWRTRRQHSCASYITDPRGARWRNMMEPLAIRSSLSIPISSEKEQLAVVLTVLGAYPNQFETQRMKQFARSLQYRWEQLWVRCSSQQGIAVTEEKSCYLRDRLFNGGLRMYVQPIVNLRTGELLKVEALARIEDVDGRIIEPAGFLSLLGQSELDRLFQMGLEEGLSSVKKWEAQGYFIKLAINMPPTYLINKEGPDWVSGILKRYAVPAENLTVELLETPGIEAKLQDTAIQRYKELGVKIAIDDLGAGYSNFSRLSSFAFNVIKIDQGILRNIYISPLQTFSMVKSVLDMGRDFHEQIIVEGLENDEVIEAVSHLGAQCGQGFGIARPLAPENFLEWKERYSASVNLKSNGKRLVSDLGALAYHWMSTRGGQTLSKYSYHSCLMTAWLNAQGLADTEVAEWHKECYYGPDPIAASYKFTTWLVKRITGV</sequence>
<dbReference type="InterPro" id="IPR009050">
    <property type="entry name" value="Globin-like_sf"/>
</dbReference>
<dbReference type="GO" id="GO:0071111">
    <property type="term" value="F:cyclic-guanylate-specific phosphodiesterase activity"/>
    <property type="evidence" value="ECO:0007669"/>
    <property type="project" value="InterPro"/>
</dbReference>
<dbReference type="InterPro" id="IPR003018">
    <property type="entry name" value="GAF"/>
</dbReference>
<dbReference type="Proteomes" id="UP000032670">
    <property type="component" value="Unassembled WGS sequence"/>
</dbReference>
<dbReference type="InterPro" id="IPR035919">
    <property type="entry name" value="EAL_sf"/>
</dbReference>
<dbReference type="SMART" id="SM00052">
    <property type="entry name" value="EAL"/>
    <property type="match status" value="1"/>
</dbReference>
<protein>
    <recommendedName>
        <fullName evidence="1">Diguanylate cyclase DosC</fullName>
    </recommendedName>
    <alternativeName>
        <fullName evidence="2">Direct oxygen-sensing cyclase</fullName>
    </alternativeName>
</protein>
<comment type="caution">
    <text evidence="5">The sequence shown here is derived from an EMBL/GenBank/DDBJ whole genome shotgun (WGS) entry which is preliminary data.</text>
</comment>
<dbReference type="Pfam" id="PF13185">
    <property type="entry name" value="GAF_2"/>
    <property type="match status" value="1"/>
</dbReference>